<proteinExistence type="predicted"/>
<dbReference type="EC" id="2.4.-.-" evidence="2"/>
<keyword evidence="3" id="KW-1185">Reference proteome</keyword>
<feature type="domain" description="Polysaccharide pyruvyl transferase" evidence="1">
    <location>
        <begin position="21"/>
        <end position="290"/>
    </location>
</feature>
<organism evidence="2 3">
    <name type="scientific">Sphingobium olei</name>
    <dbReference type="NCBI Taxonomy" id="420955"/>
    <lineage>
        <taxon>Bacteria</taxon>
        <taxon>Pseudomonadati</taxon>
        <taxon>Pseudomonadota</taxon>
        <taxon>Alphaproteobacteria</taxon>
        <taxon>Sphingomonadales</taxon>
        <taxon>Sphingomonadaceae</taxon>
        <taxon>Sphingobium</taxon>
    </lineage>
</organism>
<sequence length="355" mass="39539">MAPSGESRLSVGILTFHRCINYGSYWQARCLVEGVRAMGADAVLLDHHSVAAERAELRCAFRPTLPLHTPRADFPAYARKTRAFRDAFARLPLSEPFPLDRPETSHDLVIVGSDEVWNLEHPWYGGCATFYGEGFGGRLASYAASFGNQDAGRGLSPYWAGRLDAFSALSVRDGNSRDIVRAATGREPDMVLDPCLQFPPSRAGEAMERRAYAVVYGHNFPGWLMEPVRRWARDRDVRLVSLGYRNDWADEQRLDADPDLFNRLMAGAEAVVTNFFHGCVFALAHDRPLITAPTPYRRNKVQGLMRSLGIEERILTAETGTPAYGRLLAEPADVASPLARLRGESDRFLKRVLTA</sequence>
<dbReference type="EMBL" id="JBHTLS010000135">
    <property type="protein sequence ID" value="MFD1107366.1"/>
    <property type="molecule type" value="Genomic_DNA"/>
</dbReference>
<name>A0ABW3P3T7_9SPHN</name>
<dbReference type="GO" id="GO:0016757">
    <property type="term" value="F:glycosyltransferase activity"/>
    <property type="evidence" value="ECO:0007669"/>
    <property type="project" value="UniProtKB-KW"/>
</dbReference>
<dbReference type="Proteomes" id="UP001597203">
    <property type="component" value="Unassembled WGS sequence"/>
</dbReference>
<evidence type="ECO:0000259" key="1">
    <source>
        <dbReference type="Pfam" id="PF04230"/>
    </source>
</evidence>
<evidence type="ECO:0000313" key="3">
    <source>
        <dbReference type="Proteomes" id="UP001597203"/>
    </source>
</evidence>
<dbReference type="RefSeq" id="WP_380914866.1">
    <property type="nucleotide sequence ID" value="NZ_JBHTLS010000135.1"/>
</dbReference>
<gene>
    <name evidence="2" type="ORF">ACFQ24_21065</name>
</gene>
<keyword evidence="2" id="KW-0808">Transferase</keyword>
<accession>A0ABW3P3T7</accession>
<reference evidence="3" key="1">
    <citation type="journal article" date="2019" name="Int. J. Syst. Evol. Microbiol.">
        <title>The Global Catalogue of Microorganisms (GCM) 10K type strain sequencing project: providing services to taxonomists for standard genome sequencing and annotation.</title>
        <authorList>
            <consortium name="The Broad Institute Genomics Platform"/>
            <consortium name="The Broad Institute Genome Sequencing Center for Infectious Disease"/>
            <person name="Wu L."/>
            <person name="Ma J."/>
        </authorList>
    </citation>
    <scope>NUCLEOTIDE SEQUENCE [LARGE SCALE GENOMIC DNA]</scope>
    <source>
        <strain evidence="3">CCUG 54329</strain>
    </source>
</reference>
<dbReference type="Pfam" id="PF04230">
    <property type="entry name" value="PS_pyruv_trans"/>
    <property type="match status" value="1"/>
</dbReference>
<comment type="caution">
    <text evidence="2">The sequence shown here is derived from an EMBL/GenBank/DDBJ whole genome shotgun (WGS) entry which is preliminary data.</text>
</comment>
<evidence type="ECO:0000313" key="2">
    <source>
        <dbReference type="EMBL" id="MFD1107366.1"/>
    </source>
</evidence>
<keyword evidence="2" id="KW-0328">Glycosyltransferase</keyword>
<protein>
    <submittedName>
        <fullName evidence="2">Polysaccharide pyruvyl transferase family protein</fullName>
        <ecNumber evidence="2">2.4.-.-</ecNumber>
    </submittedName>
</protein>
<dbReference type="InterPro" id="IPR007345">
    <property type="entry name" value="Polysacch_pyruvyl_Trfase"/>
</dbReference>